<comment type="similarity">
    <text evidence="2">Belongs to the CDI family.</text>
</comment>
<reference evidence="7" key="2">
    <citation type="submission" date="2025-08" db="UniProtKB">
        <authorList>
            <consortium name="Ensembl"/>
        </authorList>
    </citation>
    <scope>IDENTIFICATION</scope>
</reference>
<evidence type="ECO:0000313" key="8">
    <source>
        <dbReference type="Proteomes" id="UP000694548"/>
    </source>
</evidence>
<comment type="subcellular location">
    <subcellularLocation>
        <location evidence="1">Nucleus</location>
    </subcellularLocation>
</comment>
<keyword evidence="5" id="KW-0131">Cell cycle</keyword>
<evidence type="ECO:0000259" key="6">
    <source>
        <dbReference type="Pfam" id="PF02234"/>
    </source>
</evidence>
<evidence type="ECO:0000256" key="2">
    <source>
        <dbReference type="ARBA" id="ARBA00006726"/>
    </source>
</evidence>
<keyword evidence="4" id="KW-0539">Nucleus</keyword>
<name>A0A8C6NRH3_NOTFU</name>
<dbReference type="Gene3D" id="4.10.365.10">
    <property type="entry name" value="p27"/>
    <property type="match status" value="1"/>
</dbReference>
<dbReference type="Pfam" id="PF02234">
    <property type="entry name" value="CDI"/>
    <property type="match status" value="1"/>
</dbReference>
<dbReference type="AlphaFoldDB" id="A0A8C6NRH3"/>
<evidence type="ECO:0000256" key="4">
    <source>
        <dbReference type="ARBA" id="ARBA00023242"/>
    </source>
</evidence>
<organism evidence="7 8">
    <name type="scientific">Nothobranchius furzeri</name>
    <name type="common">Turquoise killifish</name>
    <dbReference type="NCBI Taxonomy" id="105023"/>
    <lineage>
        <taxon>Eukaryota</taxon>
        <taxon>Metazoa</taxon>
        <taxon>Chordata</taxon>
        <taxon>Craniata</taxon>
        <taxon>Vertebrata</taxon>
        <taxon>Euteleostomi</taxon>
        <taxon>Actinopterygii</taxon>
        <taxon>Neopterygii</taxon>
        <taxon>Teleostei</taxon>
        <taxon>Neoteleostei</taxon>
        <taxon>Acanthomorphata</taxon>
        <taxon>Ovalentaria</taxon>
        <taxon>Atherinomorphae</taxon>
        <taxon>Cyprinodontiformes</taxon>
        <taxon>Nothobranchiidae</taxon>
        <taxon>Nothobranchius</taxon>
    </lineage>
</organism>
<evidence type="ECO:0000256" key="3">
    <source>
        <dbReference type="ARBA" id="ARBA00023013"/>
    </source>
</evidence>
<dbReference type="GO" id="GO:0004861">
    <property type="term" value="F:cyclin-dependent protein serine/threonine kinase inhibitor activity"/>
    <property type="evidence" value="ECO:0007669"/>
    <property type="project" value="InterPro"/>
</dbReference>
<keyword evidence="8" id="KW-1185">Reference proteome</keyword>
<accession>A0A8C6NRH3</accession>
<dbReference type="PANTHER" id="PTHR10265:SF45">
    <property type="entry name" value="DACAPO"/>
    <property type="match status" value="1"/>
</dbReference>
<dbReference type="GO" id="GO:0005634">
    <property type="term" value="C:nucleus"/>
    <property type="evidence" value="ECO:0007669"/>
    <property type="project" value="UniProtKB-SubCell"/>
</dbReference>
<dbReference type="InterPro" id="IPR003175">
    <property type="entry name" value="CDI_dom"/>
</dbReference>
<dbReference type="PANTHER" id="PTHR10265">
    <property type="entry name" value="CYCLIN-DEPENDENT KINASE INHIBITOR 1"/>
    <property type="match status" value="1"/>
</dbReference>
<protein>
    <recommendedName>
        <fullName evidence="6">Cyclin-dependent kinase inhibitor domain-containing protein</fullName>
    </recommendedName>
</protein>
<proteinExistence type="inferred from homology"/>
<dbReference type="Proteomes" id="UP000694548">
    <property type="component" value="Chromosome sgr07"/>
</dbReference>
<feature type="domain" description="Cyclin-dependent kinase inhibitor" evidence="6">
    <location>
        <begin position="38"/>
        <end position="85"/>
    </location>
</feature>
<dbReference type="GeneTree" id="ENSGT00940000167611"/>
<reference evidence="7" key="1">
    <citation type="submission" date="2014-08" db="EMBL/GenBank/DDBJ databases">
        <authorList>
            <person name="Senf B."/>
            <person name="Petzold A."/>
            <person name="Downie B.R."/>
            <person name="Koch P."/>
            <person name="Platzer M."/>
        </authorList>
    </citation>
    <scope>NUCLEOTIDE SEQUENCE [LARGE SCALE GENOMIC DNA]</scope>
    <source>
        <strain evidence="7">GRZ</strain>
    </source>
</reference>
<keyword evidence="3" id="KW-0649">Protein kinase inhibitor</keyword>
<sequence length="211" mass="24546">MGISRYAFTRPNIRVRKGLPQVTVLMMNNQSREPVCRSLFGPVDHDQLRLDFQLHLKEMSEQDTRRWNFSFQSNAPLHGRFQWEEMSSACTVSFYQESKQLRISAGRPRTEEDESLSNEEKHICKNQENCSSISNKPTSLTEGRFSDNCISFHRNTACSIFPHNTFLIARRHKTLIHLIYFLIILNTSKPLFTCRTIIASEVFPPNNTECE</sequence>
<dbReference type="InterPro" id="IPR044898">
    <property type="entry name" value="CDI_dom_sf"/>
</dbReference>
<dbReference type="Ensembl" id="ENSNFUT00015021009.1">
    <property type="protein sequence ID" value="ENSNFUP00015020075.1"/>
    <property type="gene ID" value="ENSNFUG00015009716.1"/>
</dbReference>
<dbReference type="GO" id="GO:0051726">
    <property type="term" value="P:regulation of cell cycle"/>
    <property type="evidence" value="ECO:0007669"/>
    <property type="project" value="InterPro"/>
</dbReference>
<evidence type="ECO:0000256" key="5">
    <source>
        <dbReference type="ARBA" id="ARBA00023306"/>
    </source>
</evidence>
<evidence type="ECO:0000256" key="1">
    <source>
        <dbReference type="ARBA" id="ARBA00004123"/>
    </source>
</evidence>
<reference evidence="7" key="3">
    <citation type="submission" date="2025-09" db="UniProtKB">
        <authorList>
            <consortium name="Ensembl"/>
        </authorList>
    </citation>
    <scope>IDENTIFICATION</scope>
</reference>
<evidence type="ECO:0000313" key="7">
    <source>
        <dbReference type="Ensembl" id="ENSNFUP00015020075.1"/>
    </source>
</evidence>